<evidence type="ECO:0000313" key="6">
    <source>
        <dbReference type="Proteomes" id="UP000076738"/>
    </source>
</evidence>
<dbReference type="OrthoDB" id="433924at2759"/>
<dbReference type="SUPFAM" id="SSF54160">
    <property type="entry name" value="Chromo domain-like"/>
    <property type="match status" value="2"/>
</dbReference>
<dbReference type="InterPro" id="IPR016197">
    <property type="entry name" value="Chromo-like_dom_sf"/>
</dbReference>
<dbReference type="STRING" id="1330018.A0A167H0B3"/>
<dbReference type="SMART" id="SM00300">
    <property type="entry name" value="ChSh"/>
    <property type="match status" value="1"/>
</dbReference>
<evidence type="ECO:0000256" key="2">
    <source>
        <dbReference type="ARBA" id="ARBA00023242"/>
    </source>
</evidence>
<dbReference type="PROSITE" id="PS50013">
    <property type="entry name" value="CHROMO_2"/>
    <property type="match status" value="1"/>
</dbReference>
<feature type="compositionally biased region" description="Acidic residues" evidence="3">
    <location>
        <begin position="24"/>
        <end position="40"/>
    </location>
</feature>
<name>A0A167H0B3_CALVF</name>
<dbReference type="InterPro" id="IPR008251">
    <property type="entry name" value="Chromo_shadow_dom"/>
</dbReference>
<dbReference type="SMART" id="SM00298">
    <property type="entry name" value="CHROMO"/>
    <property type="match status" value="1"/>
</dbReference>
<sequence>MARPRRGQANAATESEADRTEADSQPEEEDEEDGGFEVDEILNVRRQRGKNGALQYYVRWKGYGQESDSWEPEENTEGAAEAVALFWKTHPELTDKYNVTPTGKPRKKQVAAASSATPKTAKAAAGGPKANGKETPHTAPPDARTKRRPLSDSPTRSPSYVPAAHNSAPQPPRKRKRDTDDEPPVDDHTMAKYMSKPSWESLVARVDDVAGNSPDEKPKKGLRVYLKLTDGSTAVTNTEECNKRCPQKMLRFYESKLKFRVKTDDDDDEED</sequence>
<reference evidence="5 6" key="1">
    <citation type="journal article" date="2016" name="Mol. Biol. Evol.">
        <title>Comparative Genomics of Early-Diverging Mushroom-Forming Fungi Provides Insights into the Origins of Lignocellulose Decay Capabilities.</title>
        <authorList>
            <person name="Nagy L.G."/>
            <person name="Riley R."/>
            <person name="Tritt A."/>
            <person name="Adam C."/>
            <person name="Daum C."/>
            <person name="Floudas D."/>
            <person name="Sun H."/>
            <person name="Yadav J.S."/>
            <person name="Pangilinan J."/>
            <person name="Larsson K.H."/>
            <person name="Matsuura K."/>
            <person name="Barry K."/>
            <person name="Labutti K."/>
            <person name="Kuo R."/>
            <person name="Ohm R.A."/>
            <person name="Bhattacharya S.S."/>
            <person name="Shirouzu T."/>
            <person name="Yoshinaga Y."/>
            <person name="Martin F.M."/>
            <person name="Grigoriev I.V."/>
            <person name="Hibbett D.S."/>
        </authorList>
    </citation>
    <scope>NUCLEOTIDE SEQUENCE [LARGE SCALE GENOMIC DNA]</scope>
    <source>
        <strain evidence="5 6">TUFC12733</strain>
    </source>
</reference>
<comment type="subcellular location">
    <subcellularLocation>
        <location evidence="1">Nucleus</location>
    </subcellularLocation>
</comment>
<gene>
    <name evidence="5" type="ORF">CALVIDRAFT_558362</name>
</gene>
<dbReference type="CDD" id="cd00024">
    <property type="entry name" value="CD_CSD"/>
    <property type="match status" value="1"/>
</dbReference>
<evidence type="ECO:0000313" key="5">
    <source>
        <dbReference type="EMBL" id="KZO91097.1"/>
    </source>
</evidence>
<dbReference type="PANTHER" id="PTHR22812">
    <property type="entry name" value="CHROMOBOX PROTEIN"/>
    <property type="match status" value="1"/>
</dbReference>
<feature type="compositionally biased region" description="Low complexity" evidence="3">
    <location>
        <begin position="111"/>
        <end position="130"/>
    </location>
</feature>
<dbReference type="EMBL" id="KV417329">
    <property type="protein sequence ID" value="KZO91097.1"/>
    <property type="molecule type" value="Genomic_DNA"/>
</dbReference>
<feature type="region of interest" description="Disordered" evidence="3">
    <location>
        <begin position="1"/>
        <end position="41"/>
    </location>
</feature>
<dbReference type="GO" id="GO:0005634">
    <property type="term" value="C:nucleus"/>
    <property type="evidence" value="ECO:0007669"/>
    <property type="project" value="UniProtKB-SubCell"/>
</dbReference>
<organism evidence="5 6">
    <name type="scientific">Calocera viscosa (strain TUFC12733)</name>
    <dbReference type="NCBI Taxonomy" id="1330018"/>
    <lineage>
        <taxon>Eukaryota</taxon>
        <taxon>Fungi</taxon>
        <taxon>Dikarya</taxon>
        <taxon>Basidiomycota</taxon>
        <taxon>Agaricomycotina</taxon>
        <taxon>Dacrymycetes</taxon>
        <taxon>Dacrymycetales</taxon>
        <taxon>Dacrymycetaceae</taxon>
        <taxon>Calocera</taxon>
    </lineage>
</organism>
<accession>A0A167H0B3</accession>
<feature type="region of interest" description="Disordered" evidence="3">
    <location>
        <begin position="91"/>
        <end position="199"/>
    </location>
</feature>
<dbReference type="Pfam" id="PF01393">
    <property type="entry name" value="Chromo_shadow"/>
    <property type="match status" value="1"/>
</dbReference>
<dbReference type="InterPro" id="IPR000953">
    <property type="entry name" value="Chromo/chromo_shadow_dom"/>
</dbReference>
<keyword evidence="2" id="KW-0539">Nucleus</keyword>
<evidence type="ECO:0000256" key="1">
    <source>
        <dbReference type="ARBA" id="ARBA00004123"/>
    </source>
</evidence>
<dbReference type="InterPro" id="IPR051219">
    <property type="entry name" value="Heterochromatin_chromo-domain"/>
</dbReference>
<protein>
    <recommendedName>
        <fullName evidence="4">Chromo domain-containing protein</fullName>
    </recommendedName>
</protein>
<dbReference type="GO" id="GO:0006338">
    <property type="term" value="P:chromatin remodeling"/>
    <property type="evidence" value="ECO:0007669"/>
    <property type="project" value="UniProtKB-ARBA"/>
</dbReference>
<feature type="domain" description="Chromo" evidence="4">
    <location>
        <begin position="36"/>
        <end position="98"/>
    </location>
</feature>
<evidence type="ECO:0000259" key="4">
    <source>
        <dbReference type="PROSITE" id="PS50013"/>
    </source>
</evidence>
<evidence type="ECO:0000256" key="3">
    <source>
        <dbReference type="SAM" id="MobiDB-lite"/>
    </source>
</evidence>
<dbReference type="Proteomes" id="UP000076738">
    <property type="component" value="Unassembled WGS sequence"/>
</dbReference>
<dbReference type="InterPro" id="IPR023780">
    <property type="entry name" value="Chromo_domain"/>
</dbReference>
<proteinExistence type="predicted"/>
<dbReference type="AlphaFoldDB" id="A0A167H0B3"/>
<dbReference type="Pfam" id="PF00385">
    <property type="entry name" value="Chromo"/>
    <property type="match status" value="1"/>
</dbReference>
<dbReference type="Gene3D" id="2.40.50.40">
    <property type="match status" value="2"/>
</dbReference>
<keyword evidence="6" id="KW-1185">Reference proteome</keyword>